<proteinExistence type="predicted"/>
<organism evidence="1 2">
    <name type="scientific">Linnemannia gamsii</name>
    <dbReference type="NCBI Taxonomy" id="64522"/>
    <lineage>
        <taxon>Eukaryota</taxon>
        <taxon>Fungi</taxon>
        <taxon>Fungi incertae sedis</taxon>
        <taxon>Mucoromycota</taxon>
        <taxon>Mortierellomycotina</taxon>
        <taxon>Mortierellomycetes</taxon>
        <taxon>Mortierellales</taxon>
        <taxon>Mortierellaceae</taxon>
        <taxon>Linnemannia</taxon>
    </lineage>
</organism>
<evidence type="ECO:0000313" key="2">
    <source>
        <dbReference type="Proteomes" id="UP000823405"/>
    </source>
</evidence>
<dbReference type="OrthoDB" id="2351521at2759"/>
<evidence type="ECO:0008006" key="3">
    <source>
        <dbReference type="Google" id="ProtNLM"/>
    </source>
</evidence>
<dbReference type="AlphaFoldDB" id="A0A9P6R1D6"/>
<dbReference type="EMBL" id="JAAAIN010000989">
    <property type="protein sequence ID" value="KAG0308564.1"/>
    <property type="molecule type" value="Genomic_DNA"/>
</dbReference>
<dbReference type="Proteomes" id="UP000823405">
    <property type="component" value="Unassembled WGS sequence"/>
</dbReference>
<protein>
    <recommendedName>
        <fullName evidence="3">RNI-like protein</fullName>
    </recommendedName>
</protein>
<keyword evidence="2" id="KW-1185">Reference proteome</keyword>
<accession>A0A9P6R1D6</accession>
<comment type="caution">
    <text evidence="1">The sequence shown here is derived from an EMBL/GenBank/DDBJ whole genome shotgun (WGS) entry which is preliminary data.</text>
</comment>
<reference evidence="1" key="1">
    <citation type="journal article" date="2020" name="Fungal Divers.">
        <title>Resolving the Mortierellaceae phylogeny through synthesis of multi-gene phylogenetics and phylogenomics.</title>
        <authorList>
            <person name="Vandepol N."/>
            <person name="Liber J."/>
            <person name="Desiro A."/>
            <person name="Na H."/>
            <person name="Kennedy M."/>
            <person name="Barry K."/>
            <person name="Grigoriev I.V."/>
            <person name="Miller A.N."/>
            <person name="O'Donnell K."/>
            <person name="Stajich J.E."/>
            <person name="Bonito G."/>
        </authorList>
    </citation>
    <scope>NUCLEOTIDE SEQUENCE</scope>
    <source>
        <strain evidence="1">NVP60</strain>
    </source>
</reference>
<dbReference type="SUPFAM" id="SSF52047">
    <property type="entry name" value="RNI-like"/>
    <property type="match status" value="1"/>
</dbReference>
<sequence length="748" mass="83547">MQTSRAHHSLFHPCFWHHLELIPEERVIRLIKSTEALSALINNFDRIRSLKITLVFLCFHYVAALEYMEQQQQQTNNPPDELPVPLRLAKPAWHLSPSYRPQMQTVKPLPLFTHLSRLHVNLETLHGGRYLSYAINMHNTSPLVFTVCWLVGLNPGLTDLRIHGLEVPTPLCIRVLARSISRLHNLKCLELKATSSSRPTFYDVAKVFFALPQSIVSFRWKGDLIHFAPIPDLNVSQRDLDWDEGIVVERQEPLQNLRVLELPSDTTGYLYLQLKHIFNHCPMVESLEFPFINPEDNDCYDMVDVIKANCPRIRRVFVGHQYRDGRGRCILGVTESLPRQQLEMLHFTGIQDDSPGRLGTTVTSHSVTLRRIVFREAIRLQSNGIQEILASCCALEHLEISGLRHSRLAITLADATLAPWVCTNLKYLGLAVNLGNYNLPQPGLGEEQRRWTTLEAFYRNVGRLTKLEILDLKSVAVGLNPIGNEVDQIPESRVFPRLLVLEDKTVNKRGYLAMLEGLKDLRELRGSVRLDAVEWALDSFATVGQAEAEWMASNWKHLRLATFLPENHDKMPMIDVPEYLRWLQTQLPDLRLSRQFEARYHASPMVFSSNSAPYTSRRSFTSSRSFITPRASATSSGYIAGPAFTAGSFLTAGSAFIGSAVFTEGSTSSSSGSTASYAYSVPPVSVVSPESTAAPASFASSSFAASSSSSVDHPSYIPSPAFTAATAIIAATQSSNPLLPPPPPSSEP</sequence>
<gene>
    <name evidence="1" type="ORF">BGZ97_013329</name>
</gene>
<dbReference type="Gene3D" id="3.80.10.10">
    <property type="entry name" value="Ribonuclease Inhibitor"/>
    <property type="match status" value="1"/>
</dbReference>
<dbReference type="InterPro" id="IPR032675">
    <property type="entry name" value="LRR_dom_sf"/>
</dbReference>
<name>A0A9P6R1D6_9FUNG</name>
<evidence type="ECO:0000313" key="1">
    <source>
        <dbReference type="EMBL" id="KAG0308564.1"/>
    </source>
</evidence>